<dbReference type="InterPro" id="IPR013103">
    <property type="entry name" value="RVT_2"/>
</dbReference>
<feature type="domain" description="Reverse transcriptase Ty1/copia-type" evidence="1">
    <location>
        <begin position="93"/>
        <end position="149"/>
    </location>
</feature>
<evidence type="ECO:0000313" key="2">
    <source>
        <dbReference type="EMBL" id="KAL0282041.1"/>
    </source>
</evidence>
<reference evidence="2" key="2">
    <citation type="journal article" date="2024" name="Plant">
        <title>Genomic evolution and insights into agronomic trait innovations of Sesamum species.</title>
        <authorList>
            <person name="Miao H."/>
            <person name="Wang L."/>
            <person name="Qu L."/>
            <person name="Liu H."/>
            <person name="Sun Y."/>
            <person name="Le M."/>
            <person name="Wang Q."/>
            <person name="Wei S."/>
            <person name="Zheng Y."/>
            <person name="Lin W."/>
            <person name="Duan Y."/>
            <person name="Cao H."/>
            <person name="Xiong S."/>
            <person name="Wang X."/>
            <person name="Wei L."/>
            <person name="Li C."/>
            <person name="Ma Q."/>
            <person name="Ju M."/>
            <person name="Zhao R."/>
            <person name="Li G."/>
            <person name="Mu C."/>
            <person name="Tian Q."/>
            <person name="Mei H."/>
            <person name="Zhang T."/>
            <person name="Gao T."/>
            <person name="Zhang H."/>
        </authorList>
    </citation>
    <scope>NUCLEOTIDE SEQUENCE</scope>
    <source>
        <strain evidence="2">G01</strain>
    </source>
</reference>
<protein>
    <recommendedName>
        <fullName evidence="1">Reverse transcriptase Ty1/copia-type domain-containing protein</fullName>
    </recommendedName>
</protein>
<organism evidence="2">
    <name type="scientific">Sesamum angustifolium</name>
    <dbReference type="NCBI Taxonomy" id="2727405"/>
    <lineage>
        <taxon>Eukaryota</taxon>
        <taxon>Viridiplantae</taxon>
        <taxon>Streptophyta</taxon>
        <taxon>Embryophyta</taxon>
        <taxon>Tracheophyta</taxon>
        <taxon>Spermatophyta</taxon>
        <taxon>Magnoliopsida</taxon>
        <taxon>eudicotyledons</taxon>
        <taxon>Gunneridae</taxon>
        <taxon>Pentapetalae</taxon>
        <taxon>asterids</taxon>
        <taxon>lamiids</taxon>
        <taxon>Lamiales</taxon>
        <taxon>Pedaliaceae</taxon>
        <taxon>Sesamum</taxon>
    </lineage>
</organism>
<gene>
    <name evidence="2" type="ORF">Sangu_2974500</name>
</gene>
<evidence type="ECO:0000259" key="1">
    <source>
        <dbReference type="Pfam" id="PF07727"/>
    </source>
</evidence>
<reference evidence="2" key="1">
    <citation type="submission" date="2020-06" db="EMBL/GenBank/DDBJ databases">
        <authorList>
            <person name="Li T."/>
            <person name="Hu X."/>
            <person name="Zhang T."/>
            <person name="Song X."/>
            <person name="Zhang H."/>
            <person name="Dai N."/>
            <person name="Sheng W."/>
            <person name="Hou X."/>
            <person name="Wei L."/>
        </authorList>
    </citation>
    <scope>NUCLEOTIDE SEQUENCE</scope>
    <source>
        <strain evidence="2">G01</strain>
        <tissue evidence="2">Leaf</tissue>
    </source>
</reference>
<sequence>MLDNSIDDVSSPSQVEINPIAAQDLSVDQLVPQESVSLPRRSARQITRPAASKGWPVHHFDVNNGFLHGKLEEDISMEPPEGYQVPQGHVSKDIFDQLFTIKDLGEAKYFLGLEIARSPKGLIVTQTKYMSDLVSDMGLTQAKTTTTPLPVGIKFTIDSGGTFPDPS</sequence>
<dbReference type="Pfam" id="PF07727">
    <property type="entry name" value="RVT_2"/>
    <property type="match status" value="1"/>
</dbReference>
<comment type="caution">
    <text evidence="2">The sequence shown here is derived from an EMBL/GenBank/DDBJ whole genome shotgun (WGS) entry which is preliminary data.</text>
</comment>
<dbReference type="AlphaFoldDB" id="A0AAW2IJM7"/>
<proteinExistence type="predicted"/>
<name>A0AAW2IJM7_9LAMI</name>
<dbReference type="EMBL" id="JACGWK010001854">
    <property type="protein sequence ID" value="KAL0282041.1"/>
    <property type="molecule type" value="Genomic_DNA"/>
</dbReference>
<accession>A0AAW2IJM7</accession>